<keyword evidence="6" id="KW-0732">Signal</keyword>
<keyword evidence="8" id="KW-1185">Reference proteome</keyword>
<evidence type="ECO:0000256" key="2">
    <source>
        <dbReference type="ARBA" id="ARBA00004191"/>
    </source>
</evidence>
<proteinExistence type="inferred from homology"/>
<keyword evidence="5 6" id="KW-0961">Cell wall biogenesis/degradation</keyword>
<feature type="signal peptide" evidence="6">
    <location>
        <begin position="1"/>
        <end position="27"/>
    </location>
</feature>
<dbReference type="EMBL" id="CAXHTB010000023">
    <property type="protein sequence ID" value="CAL0331632.1"/>
    <property type="molecule type" value="Genomic_DNA"/>
</dbReference>
<comment type="function">
    <text evidence="1 6">Hydrolyzes acetyl esters in homogalacturonan regions of pectin. In type I primary cell wall, galacturonic acid residues of pectin can be acetylated at the O-2 and O-3 positions. Decreasing the degree of acetylation of pectin gels in vitro alters their physical properties.</text>
</comment>
<dbReference type="AlphaFoldDB" id="A0AAV1YCR0"/>
<dbReference type="EC" id="3.1.1.-" evidence="6"/>
<dbReference type="PANTHER" id="PTHR21562">
    <property type="entry name" value="NOTUM-RELATED"/>
    <property type="match status" value="1"/>
</dbReference>
<keyword evidence="6" id="KW-0378">Hydrolase</keyword>
<keyword evidence="6" id="KW-0964">Secreted</keyword>
<dbReference type="GO" id="GO:0009505">
    <property type="term" value="C:plant-type cell wall"/>
    <property type="evidence" value="ECO:0007669"/>
    <property type="project" value="TreeGrafter"/>
</dbReference>
<dbReference type="Proteomes" id="UP001497480">
    <property type="component" value="Unassembled WGS sequence"/>
</dbReference>
<evidence type="ECO:0000256" key="5">
    <source>
        <dbReference type="ARBA" id="ARBA00023316"/>
    </source>
</evidence>
<dbReference type="PANTHER" id="PTHR21562:SF93">
    <property type="entry name" value="PECTIN ACETYLESTERASE 8"/>
    <property type="match status" value="1"/>
</dbReference>
<evidence type="ECO:0000313" key="7">
    <source>
        <dbReference type="EMBL" id="CAL0331632.1"/>
    </source>
</evidence>
<evidence type="ECO:0000256" key="3">
    <source>
        <dbReference type="ARBA" id="ARBA00005784"/>
    </source>
</evidence>
<dbReference type="GO" id="GO:0052793">
    <property type="term" value="F:pectin acetylesterase activity"/>
    <property type="evidence" value="ECO:0007669"/>
    <property type="project" value="TreeGrafter"/>
</dbReference>
<dbReference type="Pfam" id="PF03283">
    <property type="entry name" value="PAE"/>
    <property type="match status" value="1"/>
</dbReference>
<keyword evidence="4 6" id="KW-0134">Cell wall</keyword>
<sequence>METTRIGQWLNLLVVCVLLLLKTQASSYVPITYVQNAVAKGAVCLDGSPPAYHFDKGFGGGINSWLVQFEGGGWCNNVTTCLSRKYNRLGSSKQMAKQIAFSGILGNKQLFNPDFYNWNRIKVRYCDGASFTGDVEAVNPVTKLHFRGARVFTAVIEDLLAKGMKNAGNAIISGCSAGGLTSILHCDRFRALLPTRANVKCISDAGYFINARDVSGTRHIEQFFSQIVATHGSARNLPPSCTSRLSPGLCFFPQYFVSQIATPIFLINAAYDSWQIKNILAPGVADPRGHWHSCKLDINNCSSNQLDTMQGFRTEFLRALTVLGNSQSKGMFIDSCYAHCQTEMQETWFRSDSPLLAKTTIAKAVANWFYDRRLFHQIDCPYPCNPSCHNRIFDPRHDNPGI</sequence>
<gene>
    <name evidence="7" type="ORF">LLUT_LOCUS32692</name>
</gene>
<dbReference type="GO" id="GO:0071555">
    <property type="term" value="P:cell wall organization"/>
    <property type="evidence" value="ECO:0007669"/>
    <property type="project" value="UniProtKB-KW"/>
</dbReference>
<reference evidence="7 8" key="1">
    <citation type="submission" date="2024-03" db="EMBL/GenBank/DDBJ databases">
        <authorList>
            <person name="Martinez-Hernandez J."/>
        </authorList>
    </citation>
    <scope>NUCLEOTIDE SEQUENCE [LARGE SCALE GENOMIC DNA]</scope>
</reference>
<comment type="similarity">
    <text evidence="3 6">Belongs to the pectinacetylesterase family.</text>
</comment>
<evidence type="ECO:0000256" key="4">
    <source>
        <dbReference type="ARBA" id="ARBA00022512"/>
    </source>
</evidence>
<evidence type="ECO:0000256" key="6">
    <source>
        <dbReference type="RuleBase" id="RU363114"/>
    </source>
</evidence>
<feature type="chain" id="PRO_5043102635" description="Pectin acetylesterase" evidence="6">
    <location>
        <begin position="28"/>
        <end position="402"/>
    </location>
</feature>
<name>A0AAV1YCR0_LUPLU</name>
<evidence type="ECO:0000313" key="8">
    <source>
        <dbReference type="Proteomes" id="UP001497480"/>
    </source>
</evidence>
<comment type="subcellular location">
    <subcellularLocation>
        <location evidence="2 6">Secreted</location>
        <location evidence="2 6">Cell wall</location>
    </subcellularLocation>
</comment>
<organism evidence="7 8">
    <name type="scientific">Lupinus luteus</name>
    <name type="common">European yellow lupine</name>
    <dbReference type="NCBI Taxonomy" id="3873"/>
    <lineage>
        <taxon>Eukaryota</taxon>
        <taxon>Viridiplantae</taxon>
        <taxon>Streptophyta</taxon>
        <taxon>Embryophyta</taxon>
        <taxon>Tracheophyta</taxon>
        <taxon>Spermatophyta</taxon>
        <taxon>Magnoliopsida</taxon>
        <taxon>eudicotyledons</taxon>
        <taxon>Gunneridae</taxon>
        <taxon>Pentapetalae</taxon>
        <taxon>rosids</taxon>
        <taxon>fabids</taxon>
        <taxon>Fabales</taxon>
        <taxon>Fabaceae</taxon>
        <taxon>Papilionoideae</taxon>
        <taxon>50 kb inversion clade</taxon>
        <taxon>genistoids sensu lato</taxon>
        <taxon>core genistoids</taxon>
        <taxon>Genisteae</taxon>
        <taxon>Lupinus</taxon>
    </lineage>
</organism>
<evidence type="ECO:0000256" key="1">
    <source>
        <dbReference type="ARBA" id="ARBA00003534"/>
    </source>
</evidence>
<protein>
    <recommendedName>
        <fullName evidence="6">Pectin acetylesterase</fullName>
        <ecNumber evidence="6">3.1.1.-</ecNumber>
    </recommendedName>
</protein>
<comment type="caution">
    <text evidence="7">The sequence shown here is derived from an EMBL/GenBank/DDBJ whole genome shotgun (WGS) entry which is preliminary data.</text>
</comment>
<accession>A0AAV1YCR0</accession>
<dbReference type="InterPro" id="IPR004963">
    <property type="entry name" value="PAE/NOTUM"/>
</dbReference>